<evidence type="ECO:0008006" key="7">
    <source>
        <dbReference type="Google" id="ProtNLM"/>
    </source>
</evidence>
<dbReference type="EMBL" id="JAGIOE010000001">
    <property type="protein sequence ID" value="MBP2373136.1"/>
    <property type="molecule type" value="Genomic_DNA"/>
</dbReference>
<protein>
    <recommendedName>
        <fullName evidence="7">DUF726 domain-containing protein</fullName>
    </recommendedName>
</protein>
<dbReference type="PANTHER" id="PTHR17920">
    <property type="entry name" value="TRANSMEMBRANE AND COILED-COIL DOMAIN-CONTAINING PROTEIN 4 TMCO4"/>
    <property type="match status" value="1"/>
</dbReference>
<gene>
    <name evidence="5" type="ORF">JOF46_001048</name>
</gene>
<dbReference type="PANTHER" id="PTHR17920:SF3">
    <property type="entry name" value="TRANSMEMBRANE AND COILED-COIL DOMAIN-CONTAINING PROTEIN 4"/>
    <property type="match status" value="1"/>
</dbReference>
<evidence type="ECO:0000313" key="5">
    <source>
        <dbReference type="EMBL" id="MBP2373136.1"/>
    </source>
</evidence>
<proteinExistence type="predicted"/>
<dbReference type="Gene3D" id="3.40.50.1820">
    <property type="entry name" value="alpha/beta hydrolase"/>
    <property type="match status" value="1"/>
</dbReference>
<comment type="caution">
    <text evidence="5">The sequence shown here is derived from an EMBL/GenBank/DDBJ whole genome shotgun (WGS) entry which is preliminary data.</text>
</comment>
<comment type="subcellular location">
    <subcellularLocation>
        <location evidence="1">Membrane</location>
        <topology evidence="1">Multi-pass membrane protein</topology>
    </subcellularLocation>
</comment>
<evidence type="ECO:0000256" key="1">
    <source>
        <dbReference type="ARBA" id="ARBA00004141"/>
    </source>
</evidence>
<keyword evidence="4" id="KW-0472">Membrane</keyword>
<dbReference type="RefSeq" id="WP_245348016.1">
    <property type="nucleotide sequence ID" value="NZ_BAAAMI010000019.1"/>
</dbReference>
<accession>A0ABS4WAS0</accession>
<name>A0ABS4WAS0_9MICC</name>
<evidence type="ECO:0000256" key="4">
    <source>
        <dbReference type="ARBA" id="ARBA00023136"/>
    </source>
</evidence>
<dbReference type="InterPro" id="IPR029058">
    <property type="entry name" value="AB_hydrolase_fold"/>
</dbReference>
<keyword evidence="2" id="KW-0812">Transmembrane</keyword>
<evidence type="ECO:0000313" key="6">
    <source>
        <dbReference type="Proteomes" id="UP000766570"/>
    </source>
</evidence>
<sequence length="550" mass="57646">MQKSKVVARVLEGNQIQCQIVSPSGQKLTLTGNTTGEEPTFEKVGLGNNRALVNSAWAFAMDRYAAVNLPDQQQQKNAEKRAEAHRKTAEWIVGVADELTTEKKHGWCSACFGLHNHIKAKRPLGQLPAYLCDDCGSPTLPCAGLGCRNMATRGQGAVLIQRYCAEHLHKTPGFAKANSKMGALNDYEQFLKYDKPNLARAVKVVGLAGAGIALATPFAYFGASAIGGAVGVLVGGYSGAAATSYGLAFLGGGAIAAGGLGMAGGTAVVTGIGAALGGVLGSTVANAYVQEDKSFHIEMLCGGTGVPVVVCNGFLSKTGKGWGEWREIITQRYPDSPVYRVHWGAKELKDLGLLGGDAAARFAIGAALKKVAAQAAKRAVRTLGPLAPAMVVVELAKNPWHVAKNRAEKTGAILADLLARTNEESYVLVGHSLGARAMVLAAQALGTKPDGPRIEALHLLGAAIGAKSDWHTLTAAVDDAVYNYHSTDDGVLKVAYKVAEAGQSPAGLTGFTPSEIKLRNIDVSEQVKSHFDYHKKVQLVGALEEPTVTE</sequence>
<organism evidence="5 6">
    <name type="scientific">Paeniglutamicibacter psychrophenolicus</name>
    <dbReference type="NCBI Taxonomy" id="257454"/>
    <lineage>
        <taxon>Bacteria</taxon>
        <taxon>Bacillati</taxon>
        <taxon>Actinomycetota</taxon>
        <taxon>Actinomycetes</taxon>
        <taxon>Micrococcales</taxon>
        <taxon>Micrococcaceae</taxon>
        <taxon>Paeniglutamicibacter</taxon>
    </lineage>
</organism>
<keyword evidence="3" id="KW-1133">Transmembrane helix</keyword>
<dbReference type="SUPFAM" id="SSF53474">
    <property type="entry name" value="alpha/beta-Hydrolases"/>
    <property type="match status" value="1"/>
</dbReference>
<evidence type="ECO:0000256" key="2">
    <source>
        <dbReference type="ARBA" id="ARBA00022692"/>
    </source>
</evidence>
<dbReference type="Pfam" id="PF05277">
    <property type="entry name" value="DUF726"/>
    <property type="match status" value="1"/>
</dbReference>
<evidence type="ECO:0000256" key="3">
    <source>
        <dbReference type="ARBA" id="ARBA00022989"/>
    </source>
</evidence>
<dbReference type="Proteomes" id="UP000766570">
    <property type="component" value="Unassembled WGS sequence"/>
</dbReference>
<keyword evidence="6" id="KW-1185">Reference proteome</keyword>
<reference evidence="5 6" key="1">
    <citation type="submission" date="2021-03" db="EMBL/GenBank/DDBJ databases">
        <title>Sequencing the genomes of 1000 actinobacteria strains.</title>
        <authorList>
            <person name="Klenk H.-P."/>
        </authorList>
    </citation>
    <scope>NUCLEOTIDE SEQUENCE [LARGE SCALE GENOMIC DNA]</scope>
    <source>
        <strain evidence="5 6">DSM 15454</strain>
    </source>
</reference>
<dbReference type="InterPro" id="IPR007941">
    <property type="entry name" value="DUF726"/>
</dbReference>